<evidence type="ECO:0000313" key="2">
    <source>
        <dbReference type="Proteomes" id="UP000523795"/>
    </source>
</evidence>
<organism evidence="1 2">
    <name type="scientific">Arthrobacter deserti</name>
    <dbReference type="NCBI Taxonomy" id="1742687"/>
    <lineage>
        <taxon>Bacteria</taxon>
        <taxon>Bacillati</taxon>
        <taxon>Actinomycetota</taxon>
        <taxon>Actinomycetes</taxon>
        <taxon>Micrococcales</taxon>
        <taxon>Micrococcaceae</taxon>
        <taxon>Arthrobacter</taxon>
    </lineage>
</organism>
<reference evidence="1 2" key="1">
    <citation type="submission" date="2020-04" db="EMBL/GenBank/DDBJ databases">
        <authorList>
            <person name="Liu S."/>
        </authorList>
    </citation>
    <scope>NUCLEOTIDE SEQUENCE [LARGE SCALE GENOMIC DNA]</scope>
    <source>
        <strain evidence="1 2">CGMCC 1.15091</strain>
    </source>
</reference>
<gene>
    <name evidence="1" type="ORF">HER39_01825</name>
</gene>
<dbReference type="EMBL" id="JAAZSR010000012">
    <property type="protein sequence ID" value="NKX49338.1"/>
    <property type="molecule type" value="Genomic_DNA"/>
</dbReference>
<comment type="caution">
    <text evidence="1">The sequence shown here is derived from an EMBL/GenBank/DDBJ whole genome shotgun (WGS) entry which is preliminary data.</text>
</comment>
<proteinExistence type="predicted"/>
<name>A0ABX1JJN0_9MICC</name>
<keyword evidence="2" id="KW-1185">Reference proteome</keyword>
<accession>A0ABX1JJN0</accession>
<dbReference type="Proteomes" id="UP000523795">
    <property type="component" value="Unassembled WGS sequence"/>
</dbReference>
<sequence length="120" mass="12724">METASVTADGLLVLAGGLGQAPEEGPDQAGCAFIVVQRRSKVEMEFPASLAQAPDGGTAVTCTIPLAELQAAADELLDLYFQVRGPSGTARTRVAWQKQGVDWLPYPTKFGNLSFKRRGS</sequence>
<protein>
    <submittedName>
        <fullName evidence="1">Uncharacterized protein</fullName>
    </submittedName>
</protein>
<evidence type="ECO:0000313" key="1">
    <source>
        <dbReference type="EMBL" id="NKX49338.1"/>
    </source>
</evidence>